<dbReference type="EMBL" id="JAYKXP010000048">
    <property type="protein sequence ID" value="KAK7037233.1"/>
    <property type="molecule type" value="Genomic_DNA"/>
</dbReference>
<organism evidence="2 3">
    <name type="scientific">Paramarasmius palmivorus</name>
    <dbReference type="NCBI Taxonomy" id="297713"/>
    <lineage>
        <taxon>Eukaryota</taxon>
        <taxon>Fungi</taxon>
        <taxon>Dikarya</taxon>
        <taxon>Basidiomycota</taxon>
        <taxon>Agaricomycotina</taxon>
        <taxon>Agaricomycetes</taxon>
        <taxon>Agaricomycetidae</taxon>
        <taxon>Agaricales</taxon>
        <taxon>Marasmiineae</taxon>
        <taxon>Marasmiaceae</taxon>
        <taxon>Paramarasmius</taxon>
    </lineage>
</organism>
<comment type="caution">
    <text evidence="2">The sequence shown here is derived from an EMBL/GenBank/DDBJ whole genome shotgun (WGS) entry which is preliminary data.</text>
</comment>
<dbReference type="Gene3D" id="1.50.10.160">
    <property type="match status" value="1"/>
</dbReference>
<dbReference type="GO" id="GO:0000287">
    <property type="term" value="F:magnesium ion binding"/>
    <property type="evidence" value="ECO:0007669"/>
    <property type="project" value="TreeGrafter"/>
</dbReference>
<dbReference type="GO" id="GO:0016102">
    <property type="term" value="P:diterpenoid biosynthetic process"/>
    <property type="evidence" value="ECO:0007669"/>
    <property type="project" value="TreeGrafter"/>
</dbReference>
<dbReference type="InterPro" id="IPR008930">
    <property type="entry name" value="Terpenoid_cyclase/PrenylTrfase"/>
</dbReference>
<accession>A0AAW0CEL7</accession>
<evidence type="ECO:0000313" key="2">
    <source>
        <dbReference type="EMBL" id="KAK7037233.1"/>
    </source>
</evidence>
<dbReference type="PANTHER" id="PTHR31739:SF25">
    <property type="entry name" value="(E,E)-GERANYLLINALOOL SYNTHASE"/>
    <property type="match status" value="1"/>
</dbReference>
<dbReference type="GO" id="GO:0010333">
    <property type="term" value="F:terpene synthase activity"/>
    <property type="evidence" value="ECO:0007669"/>
    <property type="project" value="InterPro"/>
</dbReference>
<dbReference type="AlphaFoldDB" id="A0AAW0CEL7"/>
<gene>
    <name evidence="2" type="ORF">VNI00_011224</name>
</gene>
<sequence>MATHDDANAFLKQLVRSYDSSTHGLGSTGVSLYDTAWLSIVTRTIDDAGTKSWVFPQSFEYICNAQAEDGGWHGDGSLIDSIMNTLVSLFSLKLHEKADSQSNLSDKVEKAKLFLTDALQKWDVPSTERIAFELIIPRVLQFLEDEGIYFEFPHREALENLRNRKLKTLDLGLVYRMQTPVLYTLEAFVGVLDFDRLGGLKIDGHFCASPASTAAYLTYCSTWDEEAENYLRQMLRRCSIYGEGAACTIWPTSVFELAWPIGTLIESGFGRDELDEPTLQRAAEILHSALAIGKGVTGPLLHAFPDADDTAKAVTALRYIGQPHPIEPLLKTFERPDYIMCQQFERNPSFSANCNVLIALQALPQPQDYFPQILKIINFVTGAYSSARHVEEVRDKWHTSPWYLAMLATKGFARFVHLYDKGVYQGVDVPEELITYTIPKTLFQFLADILQSQHKDGSWGSNPNIEETAYCVLALAHLTSLPYDITIRRKVAEVIGVAREYLKANADDSKLIKPRSQIWTSKVTYGLENICQGYALSALRVPVQVESSDSMLSSELAGYFTKASLE</sequence>
<name>A0AAW0CEL7_9AGAR</name>
<dbReference type="Proteomes" id="UP001383192">
    <property type="component" value="Unassembled WGS sequence"/>
</dbReference>
<dbReference type="InterPro" id="IPR050148">
    <property type="entry name" value="Terpene_synthase-like"/>
</dbReference>
<dbReference type="Gene3D" id="1.50.10.20">
    <property type="match status" value="1"/>
</dbReference>
<keyword evidence="3" id="KW-1185">Reference proteome</keyword>
<protein>
    <submittedName>
        <fullName evidence="2">Uncharacterized protein</fullName>
    </submittedName>
</protein>
<dbReference type="SUPFAM" id="SSF48239">
    <property type="entry name" value="Terpenoid cyclases/Protein prenyltransferases"/>
    <property type="match status" value="1"/>
</dbReference>
<dbReference type="PANTHER" id="PTHR31739">
    <property type="entry name" value="ENT-COPALYL DIPHOSPHATE SYNTHASE, CHLOROPLASTIC"/>
    <property type="match status" value="1"/>
</dbReference>
<reference evidence="2 3" key="1">
    <citation type="submission" date="2024-01" db="EMBL/GenBank/DDBJ databases">
        <title>A draft genome for a cacao thread blight-causing isolate of Paramarasmius palmivorus.</title>
        <authorList>
            <person name="Baruah I.K."/>
            <person name="Bukari Y."/>
            <person name="Amoako-Attah I."/>
            <person name="Meinhardt L.W."/>
            <person name="Bailey B.A."/>
            <person name="Cohen S.P."/>
        </authorList>
    </citation>
    <scope>NUCLEOTIDE SEQUENCE [LARGE SCALE GENOMIC DNA]</scope>
    <source>
        <strain evidence="2 3">GH-12</strain>
    </source>
</reference>
<evidence type="ECO:0000313" key="3">
    <source>
        <dbReference type="Proteomes" id="UP001383192"/>
    </source>
</evidence>
<comment type="similarity">
    <text evidence="1">Belongs to the terpene synthase family.</text>
</comment>
<proteinExistence type="inferred from homology"/>
<evidence type="ECO:0000256" key="1">
    <source>
        <dbReference type="ARBA" id="ARBA00006333"/>
    </source>
</evidence>